<reference evidence="4" key="1">
    <citation type="submission" date="2024-07" db="EMBL/GenBank/DDBJ databases">
        <title>Genome Analysis of a Potential Novel Vibrio Species Secreting pH- and Thermo-stable Alginate Lyase and its Application in Producing Alginate Oligosaccharides.</title>
        <authorList>
            <person name="Huang H."/>
            <person name="Bao K."/>
        </authorList>
    </citation>
    <scope>NUCLEOTIDE SEQUENCE</scope>
    <source>
        <strain evidence="4">HB236076</strain>
    </source>
</reference>
<dbReference type="Gene3D" id="3.40.80.10">
    <property type="entry name" value="Peptidoglycan recognition protein-like"/>
    <property type="match status" value="1"/>
</dbReference>
<keyword evidence="4" id="KW-0378">Hydrolase</keyword>
<dbReference type="GO" id="GO:0008745">
    <property type="term" value="F:N-acetylmuramoyl-L-alanine amidase activity"/>
    <property type="evidence" value="ECO:0007669"/>
    <property type="project" value="UniProtKB-EC"/>
</dbReference>
<dbReference type="InterPro" id="IPR006619">
    <property type="entry name" value="PGRP_domain_met/bac"/>
</dbReference>
<evidence type="ECO:0000256" key="1">
    <source>
        <dbReference type="ARBA" id="ARBA00007553"/>
    </source>
</evidence>
<dbReference type="CDD" id="cd06583">
    <property type="entry name" value="PGRP"/>
    <property type="match status" value="1"/>
</dbReference>
<evidence type="ECO:0000313" key="4">
    <source>
        <dbReference type="EMBL" id="XDK25510.1"/>
    </source>
</evidence>
<dbReference type="GO" id="GO:0009253">
    <property type="term" value="P:peptidoglycan catabolic process"/>
    <property type="evidence" value="ECO:0007669"/>
    <property type="project" value="InterPro"/>
</dbReference>
<protein>
    <submittedName>
        <fullName evidence="4">N-acetylmuramoyl-L-alanine amidase</fullName>
        <ecNumber evidence="4">3.5.1.28</ecNumber>
    </submittedName>
</protein>
<dbReference type="RefSeq" id="WP_368643635.1">
    <property type="nucleotide sequence ID" value="NZ_CP162601.1"/>
</dbReference>
<sequence>MSELNVGALHPVLSVCAKGASMAAPRFITVHCSATRADQWVSAADIRRWHLARGWRDIGYHWVIERSGTLVAGRSMACEGAHVRGHNRGNIGICLVGGVDELGAPQDNFTEDQMLVLRDLIITLSARFSIDPVCVVGHRDWLSPEDPPKSCPCFDVGFWLKNTV</sequence>
<dbReference type="EC" id="3.5.1.28" evidence="4"/>
<dbReference type="SMART" id="SM00701">
    <property type="entry name" value="PGRP"/>
    <property type="match status" value="1"/>
</dbReference>
<dbReference type="KEGG" id="vih:AB0763_02375"/>
<dbReference type="Pfam" id="PF01510">
    <property type="entry name" value="Amidase_2"/>
    <property type="match status" value="1"/>
</dbReference>
<dbReference type="EMBL" id="CP162601">
    <property type="protein sequence ID" value="XDK25510.1"/>
    <property type="molecule type" value="Genomic_DNA"/>
</dbReference>
<comment type="similarity">
    <text evidence="1">Belongs to the N-acetylmuramoyl-L-alanine amidase 2 family.</text>
</comment>
<dbReference type="PANTHER" id="PTHR11022:SF41">
    <property type="entry name" value="PEPTIDOGLYCAN-RECOGNITION PROTEIN LC-RELATED"/>
    <property type="match status" value="1"/>
</dbReference>
<dbReference type="PANTHER" id="PTHR11022">
    <property type="entry name" value="PEPTIDOGLYCAN RECOGNITION PROTEIN"/>
    <property type="match status" value="1"/>
</dbReference>
<dbReference type="AlphaFoldDB" id="A0AB39HFS8"/>
<dbReference type="SMART" id="SM00644">
    <property type="entry name" value="Ami_2"/>
    <property type="match status" value="1"/>
</dbReference>
<name>A0AB39HFS8_9VIBR</name>
<evidence type="ECO:0000259" key="2">
    <source>
        <dbReference type="SMART" id="SM00644"/>
    </source>
</evidence>
<dbReference type="SUPFAM" id="SSF55846">
    <property type="entry name" value="N-acetylmuramoyl-L-alanine amidase-like"/>
    <property type="match status" value="1"/>
</dbReference>
<feature type="domain" description="N-acetylmuramoyl-L-alanine amidase" evidence="2">
    <location>
        <begin position="13"/>
        <end position="149"/>
    </location>
</feature>
<organism evidence="4">
    <name type="scientific">Vibrio sp. HB236076</name>
    <dbReference type="NCBI Taxonomy" id="3232307"/>
    <lineage>
        <taxon>Bacteria</taxon>
        <taxon>Pseudomonadati</taxon>
        <taxon>Pseudomonadota</taxon>
        <taxon>Gammaproteobacteria</taxon>
        <taxon>Vibrionales</taxon>
        <taxon>Vibrionaceae</taxon>
        <taxon>Vibrio</taxon>
    </lineage>
</organism>
<dbReference type="GO" id="GO:0008270">
    <property type="term" value="F:zinc ion binding"/>
    <property type="evidence" value="ECO:0007669"/>
    <property type="project" value="InterPro"/>
</dbReference>
<feature type="domain" description="Peptidoglycan recognition protein family" evidence="3">
    <location>
        <begin position="10"/>
        <end position="137"/>
    </location>
</feature>
<dbReference type="InterPro" id="IPR015510">
    <property type="entry name" value="PGRP"/>
</dbReference>
<dbReference type="InterPro" id="IPR002502">
    <property type="entry name" value="Amidase_domain"/>
</dbReference>
<accession>A0AB39HFS8</accession>
<dbReference type="InterPro" id="IPR036505">
    <property type="entry name" value="Amidase/PGRP_sf"/>
</dbReference>
<gene>
    <name evidence="4" type="ORF">AB0763_02375</name>
</gene>
<proteinExistence type="inferred from homology"/>
<evidence type="ECO:0000259" key="3">
    <source>
        <dbReference type="SMART" id="SM00701"/>
    </source>
</evidence>